<proteinExistence type="predicted"/>
<protein>
    <recommendedName>
        <fullName evidence="9">Zn(2)-C6 fungal-type domain-containing protein</fullName>
    </recommendedName>
</protein>
<evidence type="ECO:0000313" key="10">
    <source>
        <dbReference type="EMBL" id="EMD40381.1"/>
    </source>
</evidence>
<dbReference type="InterPro" id="IPR007219">
    <property type="entry name" value="XnlR_reg_dom"/>
</dbReference>
<dbReference type="PROSITE" id="PS00463">
    <property type="entry name" value="ZN2_CY6_FUNGAL_1"/>
    <property type="match status" value="1"/>
</dbReference>
<sequence>MPPHSTYSEASDEDKASLSPESQNRAESSASRRRSSRACDQCRRTKSKCERTASGSDTQPCRGCVSMGLSCTFAGKSVVRTMQAAPLYRESLTSAQGPSHKRGPPKGYILALERRLHQVEALLGTVIASEDPRARSLLQDLSRDQLASQIIHRVNVGPFGPKGRVAHPFGSTKEDFLASILTGVSDEVLESGGVGQATPDPALISPTTGWQDNLQKLLVQGASGAMPVGAGALSLGMSGGTSIDTRSRRSSFPLMSNRVASPPKSDAMSAGGVMLFGDAGMEHMDWDAVDGLERFENDTLDSEEAETKRSPSSVGMYLDKRQQLLVSNHVTGVRILEQCRQIIRGEPAKSIKWPVSSAEDTPVDTGTGMLPSGDRQELFIRSYFDVVHPIFPIIDSASFMELYRQPLAKNSVPNDSSLERSYFRTLLLAVFSVTSRHLESSSAEDLRYASEATRLINALEGRVHPALCQALLLLGYRSIGADSLEKAWAFTGRAIRMAQALGANLAVQDGRYAATGAMTFSSQSIPRIWAGCLFLDRYISTLLGRPLVTNLPNVSHPLTQLGSTDIQAKIDSKDERTQEQRSDDVAILSCFNESCSLGAILASIMDELYLATSVPEVVIDRRRKQLLVKLSHWLASLPVQLRFEPSQTNVISPPYVLHLHLQYWWISTLLHRAIIRDRVPRSGVTYSPNSMMANAALAANRVWSLLALWGKQYSVKMASPFFGGFVLGAGVIDFLTMVSAPNDSAFSALRQNLSRMREMETTWLLARTVRQLLERCLPDVAKYPLVGPSSPSRTLRQKRSAGEVFEDEVEQLSQGAKKPMSGQIPLTSHYMKDSTGGYDALNGVLGLQAGFDVITSAPYPGYQYNNPSPQSQPYAARAAPGPALFNALNELSYSNSQY</sequence>
<reference evidence="10 11" key="1">
    <citation type="journal article" date="2012" name="Proc. Natl. Acad. Sci. U.S.A.">
        <title>Comparative genomics of Ceriporiopsis subvermispora and Phanerochaete chrysosporium provide insight into selective ligninolysis.</title>
        <authorList>
            <person name="Fernandez-Fueyo E."/>
            <person name="Ruiz-Duenas F.J."/>
            <person name="Ferreira P."/>
            <person name="Floudas D."/>
            <person name="Hibbett D.S."/>
            <person name="Canessa P."/>
            <person name="Larrondo L.F."/>
            <person name="James T.Y."/>
            <person name="Seelenfreund D."/>
            <person name="Lobos S."/>
            <person name="Polanco R."/>
            <person name="Tello M."/>
            <person name="Honda Y."/>
            <person name="Watanabe T."/>
            <person name="Watanabe T."/>
            <person name="Ryu J.S."/>
            <person name="Kubicek C.P."/>
            <person name="Schmoll M."/>
            <person name="Gaskell J."/>
            <person name="Hammel K.E."/>
            <person name="St John F.J."/>
            <person name="Vanden Wymelenberg A."/>
            <person name="Sabat G."/>
            <person name="Splinter BonDurant S."/>
            <person name="Syed K."/>
            <person name="Yadav J.S."/>
            <person name="Doddapaneni H."/>
            <person name="Subramanian V."/>
            <person name="Lavin J.L."/>
            <person name="Oguiza J.A."/>
            <person name="Perez G."/>
            <person name="Pisabarro A.G."/>
            <person name="Ramirez L."/>
            <person name="Santoyo F."/>
            <person name="Master E."/>
            <person name="Coutinho P.M."/>
            <person name="Henrissat B."/>
            <person name="Lombard V."/>
            <person name="Magnuson J.K."/>
            <person name="Kuees U."/>
            <person name="Hori C."/>
            <person name="Igarashi K."/>
            <person name="Samejima M."/>
            <person name="Held B.W."/>
            <person name="Barry K.W."/>
            <person name="LaButti K.M."/>
            <person name="Lapidus A."/>
            <person name="Lindquist E.A."/>
            <person name="Lucas S.M."/>
            <person name="Riley R."/>
            <person name="Salamov A.A."/>
            <person name="Hoffmeister D."/>
            <person name="Schwenk D."/>
            <person name="Hadar Y."/>
            <person name="Yarden O."/>
            <person name="de Vries R.P."/>
            <person name="Wiebenga A."/>
            <person name="Stenlid J."/>
            <person name="Eastwood D."/>
            <person name="Grigoriev I.V."/>
            <person name="Berka R.M."/>
            <person name="Blanchette R.A."/>
            <person name="Kersten P."/>
            <person name="Martinez A.T."/>
            <person name="Vicuna R."/>
            <person name="Cullen D."/>
        </authorList>
    </citation>
    <scope>NUCLEOTIDE SEQUENCE [LARGE SCALE GENOMIC DNA]</scope>
    <source>
        <strain evidence="10 11">B</strain>
    </source>
</reference>
<dbReference type="Pfam" id="PF04082">
    <property type="entry name" value="Fungal_trans"/>
    <property type="match status" value="1"/>
</dbReference>
<keyword evidence="11" id="KW-1185">Reference proteome</keyword>
<dbReference type="GO" id="GO:0006351">
    <property type="term" value="P:DNA-templated transcription"/>
    <property type="evidence" value="ECO:0007669"/>
    <property type="project" value="InterPro"/>
</dbReference>
<dbReference type="OrthoDB" id="2123952at2759"/>
<dbReference type="CDD" id="cd00067">
    <property type="entry name" value="GAL4"/>
    <property type="match status" value="1"/>
</dbReference>
<dbReference type="EMBL" id="KB445792">
    <property type="protein sequence ID" value="EMD40381.1"/>
    <property type="molecule type" value="Genomic_DNA"/>
</dbReference>
<dbReference type="GO" id="GO:0005634">
    <property type="term" value="C:nucleus"/>
    <property type="evidence" value="ECO:0007669"/>
    <property type="project" value="UniProtKB-SubCell"/>
</dbReference>
<evidence type="ECO:0000256" key="3">
    <source>
        <dbReference type="ARBA" id="ARBA00022833"/>
    </source>
</evidence>
<evidence type="ECO:0000256" key="8">
    <source>
        <dbReference type="SAM" id="MobiDB-lite"/>
    </source>
</evidence>
<dbReference type="HOGENOM" id="CLU_004748_1_0_1"/>
<dbReference type="PANTHER" id="PTHR31313">
    <property type="entry name" value="TY1 ENHANCER ACTIVATOR"/>
    <property type="match status" value="1"/>
</dbReference>
<evidence type="ECO:0000259" key="9">
    <source>
        <dbReference type="PROSITE" id="PS50048"/>
    </source>
</evidence>
<dbReference type="SMART" id="SM00906">
    <property type="entry name" value="Fungal_trans"/>
    <property type="match status" value="1"/>
</dbReference>
<dbReference type="Pfam" id="PF00172">
    <property type="entry name" value="Zn_clus"/>
    <property type="match status" value="1"/>
</dbReference>
<evidence type="ECO:0000256" key="6">
    <source>
        <dbReference type="ARBA" id="ARBA00023163"/>
    </source>
</evidence>
<dbReference type="Proteomes" id="UP000016930">
    <property type="component" value="Unassembled WGS sequence"/>
</dbReference>
<dbReference type="GO" id="GO:0003677">
    <property type="term" value="F:DNA binding"/>
    <property type="evidence" value="ECO:0007669"/>
    <property type="project" value="UniProtKB-KW"/>
</dbReference>
<evidence type="ECO:0000313" key="11">
    <source>
        <dbReference type="Proteomes" id="UP000016930"/>
    </source>
</evidence>
<evidence type="ECO:0000256" key="4">
    <source>
        <dbReference type="ARBA" id="ARBA00023015"/>
    </source>
</evidence>
<dbReference type="AlphaFoldDB" id="M2RNE6"/>
<dbReference type="SMART" id="SM00066">
    <property type="entry name" value="GAL4"/>
    <property type="match status" value="1"/>
</dbReference>
<keyword evidence="6" id="KW-0804">Transcription</keyword>
<keyword evidence="4" id="KW-0805">Transcription regulation</keyword>
<dbReference type="CDD" id="cd12148">
    <property type="entry name" value="fungal_TF_MHR"/>
    <property type="match status" value="1"/>
</dbReference>
<dbReference type="InterPro" id="IPR001138">
    <property type="entry name" value="Zn2Cys6_DnaBD"/>
</dbReference>
<keyword evidence="5" id="KW-0238">DNA-binding</keyword>
<dbReference type="GO" id="GO:0008270">
    <property type="term" value="F:zinc ion binding"/>
    <property type="evidence" value="ECO:0007669"/>
    <property type="project" value="InterPro"/>
</dbReference>
<evidence type="ECO:0000256" key="7">
    <source>
        <dbReference type="ARBA" id="ARBA00023242"/>
    </source>
</evidence>
<name>M2RNE6_CERS8</name>
<evidence type="ECO:0000256" key="5">
    <source>
        <dbReference type="ARBA" id="ARBA00023125"/>
    </source>
</evidence>
<feature type="region of interest" description="Disordered" evidence="8">
    <location>
        <begin position="1"/>
        <end position="41"/>
    </location>
</feature>
<evidence type="ECO:0000256" key="2">
    <source>
        <dbReference type="ARBA" id="ARBA00022723"/>
    </source>
</evidence>
<organism evidence="10 11">
    <name type="scientific">Ceriporiopsis subvermispora (strain B)</name>
    <name type="common">White-rot fungus</name>
    <name type="synonym">Gelatoporia subvermispora</name>
    <dbReference type="NCBI Taxonomy" id="914234"/>
    <lineage>
        <taxon>Eukaryota</taxon>
        <taxon>Fungi</taxon>
        <taxon>Dikarya</taxon>
        <taxon>Basidiomycota</taxon>
        <taxon>Agaricomycotina</taxon>
        <taxon>Agaricomycetes</taxon>
        <taxon>Polyporales</taxon>
        <taxon>Gelatoporiaceae</taxon>
        <taxon>Gelatoporia</taxon>
    </lineage>
</organism>
<keyword evidence="7" id="KW-0539">Nucleus</keyword>
<dbReference type="STRING" id="914234.M2RNE6"/>
<dbReference type="PROSITE" id="PS50048">
    <property type="entry name" value="ZN2_CY6_FUNGAL_2"/>
    <property type="match status" value="1"/>
</dbReference>
<feature type="domain" description="Zn(2)-C6 fungal-type" evidence="9">
    <location>
        <begin position="38"/>
        <end position="73"/>
    </location>
</feature>
<dbReference type="Gene3D" id="4.10.240.10">
    <property type="entry name" value="Zn(2)-C6 fungal-type DNA-binding domain"/>
    <property type="match status" value="1"/>
</dbReference>
<dbReference type="SUPFAM" id="SSF57701">
    <property type="entry name" value="Zn2/Cys6 DNA-binding domain"/>
    <property type="match status" value="1"/>
</dbReference>
<comment type="subcellular location">
    <subcellularLocation>
        <location evidence="1">Nucleus</location>
    </subcellularLocation>
</comment>
<gene>
    <name evidence="10" type="ORF">CERSUDRAFT_110988</name>
</gene>
<accession>M2RNE6</accession>
<keyword evidence="2" id="KW-0479">Metal-binding</keyword>
<dbReference type="InterPro" id="IPR051615">
    <property type="entry name" value="Transcr_Regulatory_Elem"/>
</dbReference>
<dbReference type="PANTHER" id="PTHR31313:SF81">
    <property type="entry name" value="TY1 ENHANCER ACTIVATOR"/>
    <property type="match status" value="1"/>
</dbReference>
<dbReference type="GO" id="GO:0000981">
    <property type="term" value="F:DNA-binding transcription factor activity, RNA polymerase II-specific"/>
    <property type="evidence" value="ECO:0007669"/>
    <property type="project" value="InterPro"/>
</dbReference>
<keyword evidence="3" id="KW-0862">Zinc</keyword>
<evidence type="ECO:0000256" key="1">
    <source>
        <dbReference type="ARBA" id="ARBA00004123"/>
    </source>
</evidence>
<dbReference type="InterPro" id="IPR036864">
    <property type="entry name" value="Zn2-C6_fun-type_DNA-bd_sf"/>
</dbReference>